<dbReference type="OrthoDB" id="9773039at2"/>
<dbReference type="EMBL" id="BKAG01000041">
    <property type="protein sequence ID" value="GEP45060.1"/>
    <property type="molecule type" value="Genomic_DNA"/>
</dbReference>
<evidence type="ECO:0000313" key="3">
    <source>
        <dbReference type="EMBL" id="GEP45060.1"/>
    </source>
</evidence>
<dbReference type="Proteomes" id="UP000321577">
    <property type="component" value="Unassembled WGS sequence"/>
</dbReference>
<protein>
    <submittedName>
        <fullName evidence="3">Xanthine and CO dehydrogenase family maturation factor XdhC/CoxF family protein</fullName>
    </submittedName>
</protein>
<dbReference type="RefSeq" id="WP_146853602.1">
    <property type="nucleotide sequence ID" value="NZ_BKAG01000041.1"/>
</dbReference>
<dbReference type="PANTHER" id="PTHR30388:SF6">
    <property type="entry name" value="XANTHINE DEHYDROGENASE SUBUNIT A-RELATED"/>
    <property type="match status" value="1"/>
</dbReference>
<organism evidence="3 4">
    <name type="scientific">Brevifollis gellanilyticus</name>
    <dbReference type="NCBI Taxonomy" id="748831"/>
    <lineage>
        <taxon>Bacteria</taxon>
        <taxon>Pseudomonadati</taxon>
        <taxon>Verrucomicrobiota</taxon>
        <taxon>Verrucomicrobiia</taxon>
        <taxon>Verrucomicrobiales</taxon>
        <taxon>Verrucomicrobiaceae</taxon>
    </lineage>
</organism>
<dbReference type="Gene3D" id="3.40.50.720">
    <property type="entry name" value="NAD(P)-binding Rossmann-like Domain"/>
    <property type="match status" value="1"/>
</dbReference>
<evidence type="ECO:0000259" key="2">
    <source>
        <dbReference type="Pfam" id="PF13478"/>
    </source>
</evidence>
<proteinExistence type="predicted"/>
<name>A0A512MEA0_9BACT</name>
<dbReference type="PANTHER" id="PTHR30388">
    <property type="entry name" value="ALDEHYDE OXIDOREDUCTASE MOLYBDENUM COFACTOR ASSEMBLY PROTEIN"/>
    <property type="match status" value="1"/>
</dbReference>
<accession>A0A512MEA0</accession>
<dbReference type="InterPro" id="IPR052698">
    <property type="entry name" value="MoCofactor_Util/Proc"/>
</dbReference>
<evidence type="ECO:0000259" key="1">
    <source>
        <dbReference type="Pfam" id="PF02625"/>
    </source>
</evidence>
<dbReference type="Pfam" id="PF13478">
    <property type="entry name" value="XdhC_C"/>
    <property type="match status" value="1"/>
</dbReference>
<dbReference type="InterPro" id="IPR003777">
    <property type="entry name" value="XdhC_CoxI"/>
</dbReference>
<evidence type="ECO:0000313" key="4">
    <source>
        <dbReference type="Proteomes" id="UP000321577"/>
    </source>
</evidence>
<sequence>MKQLRDILRFWQARRKQPLALATLVAAHGSSYRRPGARMLIGAEGESAGGVSAGCIEDEVIVCAARVLSTGIPQLMTFDTRLRFGCHGAIEILVEPAAEGLMQVWHESMESRQPFQLETILHGAHRGTRMAGFTTTPGAFVQTIEPFLRIMVIGNGAETSALRAHAALLGWDVLHYEKAPESPEMYDDRTAVVLATHHFGRDCTALRELLPRGLKYVGVVGSRRRREDLLFDVMQAGVSLESDLFAPAGLHLGAESPEEIALAMVAEIQCVFGSGTAQQLRHRKAPIHQTTLTSGLCVESAA</sequence>
<dbReference type="Pfam" id="PF02625">
    <property type="entry name" value="XdhC_CoxI"/>
    <property type="match status" value="1"/>
</dbReference>
<comment type="caution">
    <text evidence="3">The sequence shown here is derived from an EMBL/GenBank/DDBJ whole genome shotgun (WGS) entry which is preliminary data.</text>
</comment>
<feature type="domain" description="XdhC Rossmann" evidence="2">
    <location>
        <begin position="151"/>
        <end position="268"/>
    </location>
</feature>
<gene>
    <name evidence="3" type="ORF">BGE01nite_43510</name>
</gene>
<reference evidence="3 4" key="1">
    <citation type="submission" date="2019-07" db="EMBL/GenBank/DDBJ databases">
        <title>Whole genome shotgun sequence of Brevifollis gellanilyticus NBRC 108608.</title>
        <authorList>
            <person name="Hosoyama A."/>
            <person name="Uohara A."/>
            <person name="Ohji S."/>
            <person name="Ichikawa N."/>
        </authorList>
    </citation>
    <scope>NUCLEOTIDE SEQUENCE [LARGE SCALE GENOMIC DNA]</scope>
    <source>
        <strain evidence="3 4">NBRC 108608</strain>
    </source>
</reference>
<dbReference type="InterPro" id="IPR027051">
    <property type="entry name" value="XdhC_Rossmann_dom"/>
</dbReference>
<feature type="domain" description="XdhC- CoxI" evidence="1">
    <location>
        <begin position="14"/>
        <end position="79"/>
    </location>
</feature>
<keyword evidence="4" id="KW-1185">Reference proteome</keyword>
<dbReference type="AlphaFoldDB" id="A0A512MEA0"/>